<dbReference type="PANTHER" id="PTHR33481:SF1">
    <property type="entry name" value="ENDONUCLEASE_EXONUCLEASE_PHOSPHATASE DOMAIN-CONTAINING PROTEIN-RELATED"/>
    <property type="match status" value="1"/>
</dbReference>
<dbReference type="AlphaFoldDB" id="A0A1Q5TPD7"/>
<feature type="compositionally biased region" description="Basic residues" evidence="1">
    <location>
        <begin position="140"/>
        <end position="153"/>
    </location>
</feature>
<reference evidence="2 3" key="1">
    <citation type="submission" date="2016-10" db="EMBL/GenBank/DDBJ databases">
        <title>Genome sequence of the ascomycete fungus Penicillium subrubescens.</title>
        <authorList>
            <person name="De Vries R.P."/>
            <person name="Peng M."/>
            <person name="Dilokpimol A."/>
            <person name="Hilden K."/>
            <person name="Makela M.R."/>
            <person name="Grigoriev I."/>
            <person name="Riley R."/>
            <person name="Granchi Z."/>
        </authorList>
    </citation>
    <scope>NUCLEOTIDE SEQUENCE [LARGE SCALE GENOMIC DNA]</scope>
    <source>
        <strain evidence="2 3">CBS 132785</strain>
    </source>
</reference>
<evidence type="ECO:0000313" key="2">
    <source>
        <dbReference type="EMBL" id="OKP02084.1"/>
    </source>
</evidence>
<accession>A0A1Q5TPD7</accession>
<evidence type="ECO:0008006" key="4">
    <source>
        <dbReference type="Google" id="ProtNLM"/>
    </source>
</evidence>
<feature type="non-terminal residue" evidence="2">
    <location>
        <position position="263"/>
    </location>
</feature>
<comment type="caution">
    <text evidence="2">The sequence shown here is derived from an EMBL/GenBank/DDBJ whole genome shotgun (WGS) entry which is preliminary data.</text>
</comment>
<evidence type="ECO:0000313" key="3">
    <source>
        <dbReference type="Proteomes" id="UP000186955"/>
    </source>
</evidence>
<gene>
    <name evidence="2" type="ORF">PENSUB_7191</name>
</gene>
<feature type="compositionally biased region" description="Pro residues" evidence="1">
    <location>
        <begin position="93"/>
        <end position="102"/>
    </location>
</feature>
<feature type="compositionally biased region" description="Low complexity" evidence="1">
    <location>
        <begin position="121"/>
        <end position="139"/>
    </location>
</feature>
<proteinExistence type="predicted"/>
<dbReference type="PANTHER" id="PTHR33481">
    <property type="entry name" value="REVERSE TRANSCRIPTASE"/>
    <property type="match status" value="1"/>
</dbReference>
<feature type="region of interest" description="Disordered" evidence="1">
    <location>
        <begin position="70"/>
        <end position="182"/>
    </location>
</feature>
<dbReference type="EMBL" id="MNBE01000628">
    <property type="protein sequence ID" value="OKP02084.1"/>
    <property type="molecule type" value="Genomic_DNA"/>
</dbReference>
<feature type="compositionally biased region" description="Polar residues" evidence="1">
    <location>
        <begin position="170"/>
        <end position="182"/>
    </location>
</feature>
<organism evidence="2 3">
    <name type="scientific">Penicillium subrubescens</name>
    <dbReference type="NCBI Taxonomy" id="1316194"/>
    <lineage>
        <taxon>Eukaryota</taxon>
        <taxon>Fungi</taxon>
        <taxon>Dikarya</taxon>
        <taxon>Ascomycota</taxon>
        <taxon>Pezizomycotina</taxon>
        <taxon>Eurotiomycetes</taxon>
        <taxon>Eurotiomycetidae</taxon>
        <taxon>Eurotiales</taxon>
        <taxon>Aspergillaceae</taxon>
        <taxon>Penicillium</taxon>
    </lineage>
</organism>
<dbReference type="STRING" id="1316194.A0A1Q5TPD7"/>
<name>A0A1Q5TPD7_9EURO</name>
<evidence type="ECO:0000256" key="1">
    <source>
        <dbReference type="SAM" id="MobiDB-lite"/>
    </source>
</evidence>
<sequence length="263" mass="28189">MVVWPQGEPLHPAGYISRPPVDPDCRATATAPGAPGCPRMPRPLRPCWGAPPSTGQFGCVENRPRELASLGVSKTVPTSPRPPAGQLWAGCESPPPPTPCHPLSPTRAAHLPTGNWPAPPGASRASPPPRRAGWPASHRPSGRRGLRVVRRAPRPPAQGERTPARGALHHTNTPTYGPNHPGNGNTEILESIIATRIAWAVEEHGLLPKTHLGGRKGISVDHAIQLILDRVHRAWGRGKRVSMLLLDVAGAYDNVSHERLLHN</sequence>
<dbReference type="Proteomes" id="UP000186955">
    <property type="component" value="Unassembled WGS sequence"/>
</dbReference>
<protein>
    <recommendedName>
        <fullName evidence="4">Reverse transcriptase domain-containing protein</fullName>
    </recommendedName>
</protein>
<keyword evidence="3" id="KW-1185">Reference proteome</keyword>